<organism evidence="13 14">
    <name type="scientific">Acidothermus cellulolyticus (strain ATCC 43068 / DSM 8971 / 11B)</name>
    <dbReference type="NCBI Taxonomy" id="351607"/>
    <lineage>
        <taxon>Bacteria</taxon>
        <taxon>Bacillati</taxon>
        <taxon>Actinomycetota</taxon>
        <taxon>Actinomycetes</taxon>
        <taxon>Acidothermales</taxon>
        <taxon>Acidothermaceae</taxon>
        <taxon>Acidothermus</taxon>
    </lineage>
</organism>
<evidence type="ECO:0000256" key="4">
    <source>
        <dbReference type="ARBA" id="ARBA00022723"/>
    </source>
</evidence>
<keyword evidence="3" id="KW-0001">2Fe-2S</keyword>
<dbReference type="Gene3D" id="2.102.10.10">
    <property type="entry name" value="Rieske [2Fe-2S] iron-sulphur domain"/>
    <property type="match status" value="1"/>
</dbReference>
<keyword evidence="2 11" id="KW-0812">Transmembrane</keyword>
<dbReference type="PANTHER" id="PTHR39157:SF1">
    <property type="entry name" value="DOXX FAMILY PROTEIN"/>
    <property type="match status" value="1"/>
</dbReference>
<feature type="transmembrane region" description="Helical" evidence="11">
    <location>
        <begin position="196"/>
        <end position="219"/>
    </location>
</feature>
<evidence type="ECO:0000256" key="9">
    <source>
        <dbReference type="ARBA" id="ARBA00023157"/>
    </source>
</evidence>
<dbReference type="EMBL" id="CP000481">
    <property type="protein sequence ID" value="ABK51920.1"/>
    <property type="molecule type" value="Genomic_DNA"/>
</dbReference>
<dbReference type="GO" id="GO:0046872">
    <property type="term" value="F:metal ion binding"/>
    <property type="evidence" value="ECO:0007669"/>
    <property type="project" value="UniProtKB-KW"/>
</dbReference>
<feature type="region of interest" description="Disordered" evidence="10">
    <location>
        <begin position="229"/>
        <end position="284"/>
    </location>
</feature>
<keyword evidence="4" id="KW-0479">Metal-binding</keyword>
<dbReference type="InterPro" id="IPR032808">
    <property type="entry name" value="DoxX"/>
</dbReference>
<comment type="subcellular location">
    <subcellularLocation>
        <location evidence="1">Membrane</location>
        <topology evidence="1">Multi-pass membrane protein</topology>
    </subcellularLocation>
</comment>
<dbReference type="eggNOG" id="COG2146">
    <property type="taxonomic scope" value="Bacteria"/>
</dbReference>
<dbReference type="Proteomes" id="UP000008221">
    <property type="component" value="Chromosome"/>
</dbReference>
<feature type="transmembrane region" description="Helical" evidence="11">
    <location>
        <begin position="28"/>
        <end position="48"/>
    </location>
</feature>
<evidence type="ECO:0000256" key="3">
    <source>
        <dbReference type="ARBA" id="ARBA00022714"/>
    </source>
</evidence>
<dbReference type="STRING" id="351607.Acel_0145"/>
<dbReference type="GO" id="GO:0016020">
    <property type="term" value="C:membrane"/>
    <property type="evidence" value="ECO:0007669"/>
    <property type="project" value="UniProtKB-SubCell"/>
</dbReference>
<name>A0LR60_ACIC1</name>
<dbReference type="HOGENOM" id="CLU_818310_0_0_11"/>
<dbReference type="CDD" id="cd03467">
    <property type="entry name" value="Rieske"/>
    <property type="match status" value="1"/>
</dbReference>
<feature type="transmembrane region" description="Helical" evidence="11">
    <location>
        <begin position="145"/>
        <end position="167"/>
    </location>
</feature>
<evidence type="ECO:0000256" key="10">
    <source>
        <dbReference type="SAM" id="MobiDB-lite"/>
    </source>
</evidence>
<proteinExistence type="predicted"/>
<dbReference type="OrthoDB" id="25106at2"/>
<feature type="transmembrane region" description="Helical" evidence="11">
    <location>
        <begin position="115"/>
        <end position="133"/>
    </location>
</feature>
<dbReference type="Pfam" id="PF00355">
    <property type="entry name" value="Rieske"/>
    <property type="match status" value="1"/>
</dbReference>
<keyword evidence="9" id="KW-1015">Disulfide bond</keyword>
<evidence type="ECO:0000259" key="12">
    <source>
        <dbReference type="PROSITE" id="PS51296"/>
    </source>
</evidence>
<dbReference type="GO" id="GO:0016705">
    <property type="term" value="F:oxidoreductase activity, acting on paired donors, with incorporation or reduction of molecular oxygen"/>
    <property type="evidence" value="ECO:0007669"/>
    <property type="project" value="UniProtKB-ARBA"/>
</dbReference>
<keyword evidence="8 11" id="KW-0472">Membrane</keyword>
<feature type="domain" description="Rieske" evidence="12">
    <location>
        <begin position="284"/>
        <end position="379"/>
    </location>
</feature>
<dbReference type="PANTHER" id="PTHR39157">
    <property type="entry name" value="INTEGRAL MEMBRANE PROTEIN-RELATED"/>
    <property type="match status" value="1"/>
</dbReference>
<evidence type="ECO:0000256" key="2">
    <source>
        <dbReference type="ARBA" id="ARBA00022692"/>
    </source>
</evidence>
<keyword evidence="5 11" id="KW-1133">Transmembrane helix</keyword>
<evidence type="ECO:0000256" key="8">
    <source>
        <dbReference type="ARBA" id="ARBA00023136"/>
    </source>
</evidence>
<dbReference type="InterPro" id="IPR005805">
    <property type="entry name" value="Rieske_Fe-S_prot_C"/>
</dbReference>
<evidence type="ECO:0000256" key="6">
    <source>
        <dbReference type="ARBA" id="ARBA00023004"/>
    </source>
</evidence>
<dbReference type="GO" id="GO:0004497">
    <property type="term" value="F:monooxygenase activity"/>
    <property type="evidence" value="ECO:0007669"/>
    <property type="project" value="UniProtKB-ARBA"/>
</dbReference>
<dbReference type="GO" id="GO:0051537">
    <property type="term" value="F:2 iron, 2 sulfur cluster binding"/>
    <property type="evidence" value="ECO:0007669"/>
    <property type="project" value="UniProtKB-KW"/>
</dbReference>
<evidence type="ECO:0000256" key="7">
    <source>
        <dbReference type="ARBA" id="ARBA00023014"/>
    </source>
</evidence>
<protein>
    <submittedName>
        <fullName evidence="13">Rieske (2Fe-2S) domain protein</fullName>
    </submittedName>
</protein>
<dbReference type="InParanoid" id="A0LR60"/>
<dbReference type="RefSeq" id="WP_011718984.1">
    <property type="nucleotide sequence ID" value="NC_008578.1"/>
</dbReference>
<keyword evidence="14" id="KW-1185">Reference proteome</keyword>
<feature type="compositionally biased region" description="Gly residues" evidence="10">
    <location>
        <begin position="247"/>
        <end position="258"/>
    </location>
</feature>
<dbReference type="PROSITE" id="PS51296">
    <property type="entry name" value="RIESKE"/>
    <property type="match status" value="1"/>
</dbReference>
<dbReference type="Pfam" id="PF07681">
    <property type="entry name" value="DoxX"/>
    <property type="match status" value="1"/>
</dbReference>
<dbReference type="PRINTS" id="PR00162">
    <property type="entry name" value="RIESKE"/>
</dbReference>
<gene>
    <name evidence="13" type="ordered locus">Acel_0145</name>
</gene>
<dbReference type="InterPro" id="IPR017941">
    <property type="entry name" value="Rieske_2Fe-2S"/>
</dbReference>
<evidence type="ECO:0000313" key="14">
    <source>
        <dbReference type="Proteomes" id="UP000008221"/>
    </source>
</evidence>
<feature type="compositionally biased region" description="Low complexity" evidence="10">
    <location>
        <begin position="259"/>
        <end position="277"/>
    </location>
</feature>
<keyword evidence="7" id="KW-0411">Iron-sulfur</keyword>
<dbReference type="InterPro" id="IPR036922">
    <property type="entry name" value="Rieske_2Fe-2S_sf"/>
</dbReference>
<evidence type="ECO:0000256" key="11">
    <source>
        <dbReference type="SAM" id="Phobius"/>
    </source>
</evidence>
<evidence type="ECO:0000313" key="13">
    <source>
        <dbReference type="EMBL" id="ABK51920.1"/>
    </source>
</evidence>
<dbReference type="eggNOG" id="COG2259">
    <property type="taxonomic scope" value="Bacteria"/>
</dbReference>
<reference evidence="13 14" key="1">
    <citation type="journal article" date="2009" name="Genome Res.">
        <title>Complete genome of the cellulolytic thermophile Acidothermus cellulolyticus 11B provides insights into its ecophysiological and evolutionary adaptations.</title>
        <authorList>
            <person name="Barabote R.D."/>
            <person name="Xie G."/>
            <person name="Leu D.H."/>
            <person name="Normand P."/>
            <person name="Necsulea A."/>
            <person name="Daubin V."/>
            <person name="Medigue C."/>
            <person name="Adney W.S."/>
            <person name="Xu X.C."/>
            <person name="Lapidus A."/>
            <person name="Parales R.E."/>
            <person name="Detter C."/>
            <person name="Pujic P."/>
            <person name="Bruce D."/>
            <person name="Lavire C."/>
            <person name="Challacombe J.F."/>
            <person name="Brettin T.S."/>
            <person name="Berry A.M."/>
        </authorList>
    </citation>
    <scope>NUCLEOTIDE SEQUENCE [LARGE SCALE GENOMIC DNA]</scope>
    <source>
        <strain evidence="14">ATCC 43068 / DSM 8971 / 11B</strain>
    </source>
</reference>
<dbReference type="KEGG" id="ace:Acel_0145"/>
<feature type="transmembrane region" description="Helical" evidence="11">
    <location>
        <begin position="89"/>
        <end position="108"/>
    </location>
</feature>
<evidence type="ECO:0000256" key="5">
    <source>
        <dbReference type="ARBA" id="ARBA00022989"/>
    </source>
</evidence>
<dbReference type="SUPFAM" id="SSF50022">
    <property type="entry name" value="ISP domain"/>
    <property type="match status" value="1"/>
</dbReference>
<dbReference type="AlphaFoldDB" id="A0LR60"/>
<accession>A0LR60</accession>
<keyword evidence="6" id="KW-0408">Iron</keyword>
<sequence length="381" mass="38382">MGSKPDARIERRSLRVPLSVSDSRPERAAYALLPLRAFLGFTFCYAGLQKLANPAFFNARSPISIQAQFLGAVRRSPIHALLQPLSSHAWAIGVLMALGELAVGLGTLAGLFTRIAALGGAVISFSLFLTVSFHSNPWYTGSDIVFFFAWLPLLVAGGGPFSLDAWVDRAVQRRASSRARADVPPDEMRRRLVGSLAVLLGAFGMALAGLTAGIGRLLYTPATSGATSALPGGGSPGLARPSPSGGTAAGGTPSGGAASGNPSPAGGPSAGASSPGASSGGVRIGPASAVPIGGAASFQDPATGDPAIVVRPSAGVFHAFDAVCPHAGCTVGYDPSSAVLVCPCHGSRFNATSGAVLNGPAPTGLTPIKIREGSDGQLYVD</sequence>
<evidence type="ECO:0000256" key="1">
    <source>
        <dbReference type="ARBA" id="ARBA00004141"/>
    </source>
</evidence>